<gene>
    <name evidence="1" type="primary">WBGene00118656</name>
</gene>
<reference evidence="2" key="1">
    <citation type="journal article" date="2008" name="Nat. Genet.">
        <title>The Pristionchus pacificus genome provides a unique perspective on nematode lifestyle and parasitism.</title>
        <authorList>
            <person name="Dieterich C."/>
            <person name="Clifton S.W."/>
            <person name="Schuster L.N."/>
            <person name="Chinwalla A."/>
            <person name="Delehaunty K."/>
            <person name="Dinkelacker I."/>
            <person name="Fulton L."/>
            <person name="Fulton R."/>
            <person name="Godfrey J."/>
            <person name="Minx P."/>
            <person name="Mitreva M."/>
            <person name="Roeseler W."/>
            <person name="Tian H."/>
            <person name="Witte H."/>
            <person name="Yang S.P."/>
            <person name="Wilson R.K."/>
            <person name="Sommer R.J."/>
        </authorList>
    </citation>
    <scope>NUCLEOTIDE SEQUENCE [LARGE SCALE GENOMIC DNA]</scope>
    <source>
        <strain evidence="2">PS312</strain>
    </source>
</reference>
<dbReference type="GO" id="GO:0008630">
    <property type="term" value="P:intrinsic apoptotic signaling pathway in response to DNA damage"/>
    <property type="evidence" value="ECO:0000318"/>
    <property type="project" value="GO_Central"/>
</dbReference>
<dbReference type="InterPro" id="IPR036834">
    <property type="entry name" value="Bcl-2-like_sf"/>
</dbReference>
<dbReference type="GO" id="GO:0015267">
    <property type="term" value="F:channel activity"/>
    <property type="evidence" value="ECO:0000318"/>
    <property type="project" value="GO_Central"/>
</dbReference>
<accession>A0A8R1UJL4</accession>
<organism evidence="1 2">
    <name type="scientific">Pristionchus pacificus</name>
    <name type="common">Parasitic nematode worm</name>
    <dbReference type="NCBI Taxonomy" id="54126"/>
    <lineage>
        <taxon>Eukaryota</taxon>
        <taxon>Metazoa</taxon>
        <taxon>Ecdysozoa</taxon>
        <taxon>Nematoda</taxon>
        <taxon>Chromadorea</taxon>
        <taxon>Rhabditida</taxon>
        <taxon>Rhabditina</taxon>
        <taxon>Diplogasteromorpha</taxon>
        <taxon>Diplogasteroidea</taxon>
        <taxon>Neodiplogasteridae</taxon>
        <taxon>Pristionchus</taxon>
    </lineage>
</organism>
<dbReference type="AlphaFoldDB" id="A0A2A6C1A9"/>
<dbReference type="InterPro" id="IPR002475">
    <property type="entry name" value="Bcl2-like"/>
</dbReference>
<dbReference type="GO" id="GO:0005741">
    <property type="term" value="C:mitochondrial outer membrane"/>
    <property type="evidence" value="ECO:0000318"/>
    <property type="project" value="GO_Central"/>
</dbReference>
<dbReference type="EnsemblMetazoa" id="PPA29102.1">
    <property type="protein sequence ID" value="PPA29102.1"/>
    <property type="gene ID" value="WBGene00118656"/>
</dbReference>
<accession>A0A2A6C1A9</accession>
<dbReference type="SUPFAM" id="SSF56854">
    <property type="entry name" value="Bcl-2 inhibitors of programmed cell death"/>
    <property type="match status" value="1"/>
</dbReference>
<reference evidence="1" key="2">
    <citation type="submission" date="2022-06" db="UniProtKB">
        <authorList>
            <consortium name="EnsemblMetazoa"/>
        </authorList>
    </citation>
    <scope>IDENTIFICATION</scope>
    <source>
        <strain evidence="1">PS312</strain>
    </source>
</reference>
<dbReference type="OrthoDB" id="6021377at2759"/>
<dbReference type="PROSITE" id="PS50063">
    <property type="entry name" value="BH4_2"/>
    <property type="match status" value="1"/>
</dbReference>
<keyword evidence="2" id="KW-1185">Reference proteome</keyword>
<sequence length="181" mass="19956">MATPCENDWEDPPLAVSGFVNDYIVQRLAKEGVEWFFFSLLLVVERSAIRGTWRREGTCCDEARQAVCELTEGTFGEGLDDIEFSDFREVLEEIGGSDSEGGMSYGNMVNLLSCAGLVCISHARKDNWTDIPQIVKLTAEFIDEGIRVSWKETGRSWAGFLAEADRIMAAQSAAASSLPSN</sequence>
<evidence type="ECO:0000313" key="2">
    <source>
        <dbReference type="Proteomes" id="UP000005239"/>
    </source>
</evidence>
<dbReference type="GO" id="GO:0097192">
    <property type="term" value="P:extrinsic apoptotic signaling pathway in absence of ligand"/>
    <property type="evidence" value="ECO:0000318"/>
    <property type="project" value="GO_Central"/>
</dbReference>
<dbReference type="PROSITE" id="PS50062">
    <property type="entry name" value="BCL2_FAMILY"/>
    <property type="match status" value="1"/>
</dbReference>
<dbReference type="GO" id="GO:0001836">
    <property type="term" value="P:release of cytochrome c from mitochondria"/>
    <property type="evidence" value="ECO:0000318"/>
    <property type="project" value="GO_Central"/>
</dbReference>
<protein>
    <submittedName>
        <fullName evidence="1">BH4_2 domain-containing protein</fullName>
    </submittedName>
</protein>
<dbReference type="GO" id="GO:0043065">
    <property type="term" value="P:positive regulation of apoptotic process"/>
    <property type="evidence" value="ECO:0000318"/>
    <property type="project" value="GO_Central"/>
</dbReference>
<dbReference type="Gene3D" id="1.10.437.10">
    <property type="entry name" value="Blc2-like"/>
    <property type="match status" value="1"/>
</dbReference>
<proteinExistence type="predicted"/>
<evidence type="ECO:0000313" key="1">
    <source>
        <dbReference type="EnsemblMetazoa" id="PPA29102.1"/>
    </source>
</evidence>
<dbReference type="Proteomes" id="UP000005239">
    <property type="component" value="Unassembled WGS sequence"/>
</dbReference>
<dbReference type="InterPro" id="IPR003093">
    <property type="entry name" value="Bcl2_BH4"/>
</dbReference>
<name>A0A2A6C1A9_PRIPA</name>